<dbReference type="AlphaFoldDB" id="A0A918TFI7"/>
<dbReference type="InterPro" id="IPR029068">
    <property type="entry name" value="Glyas_Bleomycin-R_OHBP_Dase"/>
</dbReference>
<dbReference type="Proteomes" id="UP000638981">
    <property type="component" value="Unassembled WGS sequence"/>
</dbReference>
<organism evidence="2 3">
    <name type="scientific">Neogemmobacter tilapiae</name>
    <dbReference type="NCBI Taxonomy" id="875041"/>
    <lineage>
        <taxon>Bacteria</taxon>
        <taxon>Pseudomonadati</taxon>
        <taxon>Pseudomonadota</taxon>
        <taxon>Alphaproteobacteria</taxon>
        <taxon>Rhodobacterales</taxon>
        <taxon>Paracoccaceae</taxon>
        <taxon>Neogemmobacter</taxon>
    </lineage>
</organism>
<reference evidence="2" key="1">
    <citation type="journal article" date="2014" name="Int. J. Syst. Evol. Microbiol.">
        <title>Complete genome sequence of Corynebacterium casei LMG S-19264T (=DSM 44701T), isolated from a smear-ripened cheese.</title>
        <authorList>
            <consortium name="US DOE Joint Genome Institute (JGI-PGF)"/>
            <person name="Walter F."/>
            <person name="Albersmeier A."/>
            <person name="Kalinowski J."/>
            <person name="Ruckert C."/>
        </authorList>
    </citation>
    <scope>NUCLEOTIDE SEQUENCE</scope>
    <source>
        <strain evidence="2">KCTC 23310</strain>
    </source>
</reference>
<proteinExistence type="predicted"/>
<evidence type="ECO:0000259" key="1">
    <source>
        <dbReference type="Pfam" id="PF13468"/>
    </source>
</evidence>
<protein>
    <submittedName>
        <fullName evidence="2">Polyphosphate kinase</fullName>
    </submittedName>
</protein>
<name>A0A918TFI7_9RHOB</name>
<dbReference type="Pfam" id="PF13468">
    <property type="entry name" value="Glyoxalase_3"/>
    <property type="match status" value="1"/>
</dbReference>
<reference evidence="2" key="2">
    <citation type="submission" date="2020-09" db="EMBL/GenBank/DDBJ databases">
        <authorList>
            <person name="Sun Q."/>
            <person name="Kim S."/>
        </authorList>
    </citation>
    <scope>NUCLEOTIDE SEQUENCE</scope>
    <source>
        <strain evidence="2">KCTC 23310</strain>
    </source>
</reference>
<comment type="caution">
    <text evidence="2">The sequence shown here is derived from an EMBL/GenBank/DDBJ whole genome shotgun (WGS) entry which is preliminary data.</text>
</comment>
<evidence type="ECO:0000313" key="3">
    <source>
        <dbReference type="Proteomes" id="UP000638981"/>
    </source>
</evidence>
<gene>
    <name evidence="2" type="ORF">GCM10007315_04190</name>
</gene>
<dbReference type="GO" id="GO:0016301">
    <property type="term" value="F:kinase activity"/>
    <property type="evidence" value="ECO:0007669"/>
    <property type="project" value="UniProtKB-KW"/>
</dbReference>
<dbReference type="InterPro" id="IPR025870">
    <property type="entry name" value="Glyoxalase-like_dom"/>
</dbReference>
<dbReference type="RefSeq" id="WP_308428861.1">
    <property type="nucleotide sequence ID" value="NZ_BMYJ01000001.1"/>
</dbReference>
<dbReference type="EMBL" id="BMYJ01000001">
    <property type="protein sequence ID" value="GHC45809.1"/>
    <property type="molecule type" value="Genomic_DNA"/>
</dbReference>
<feature type="domain" description="Glyoxalase-like" evidence="1">
    <location>
        <begin position="6"/>
        <end position="174"/>
    </location>
</feature>
<dbReference type="Gene3D" id="3.10.180.10">
    <property type="entry name" value="2,3-Dihydroxybiphenyl 1,2-Dioxygenase, domain 1"/>
    <property type="match status" value="1"/>
</dbReference>
<evidence type="ECO:0000313" key="2">
    <source>
        <dbReference type="EMBL" id="GHC45809.1"/>
    </source>
</evidence>
<keyword evidence="2" id="KW-0418">Kinase</keyword>
<sequence length="206" mass="22413">MTLLRLDHLAVSAQTLQEGTAWVEECLGVALAAGGKHAAMSTHNRLLSLGDLYLEVIAIDPEASDPGRARWFDLDRFEGKPRLTNWVVACADMADALRLCPDGSGQPMDLARGDLRWQMAVPIDGILPFDGLFPALIAWQGAAHPSQRLPDQGIRLRQMELVHPQAEALKIGLKPLIHDTRIKIVTGPAPAIHATFATPHGERTMA</sequence>
<accession>A0A918TFI7</accession>
<keyword evidence="3" id="KW-1185">Reference proteome</keyword>
<keyword evidence="2" id="KW-0808">Transferase</keyword>